<comment type="caution">
    <text evidence="1">The sequence shown here is derived from an EMBL/GenBank/DDBJ whole genome shotgun (WGS) entry which is preliminary data.</text>
</comment>
<sequence>MALVLTHPPSFETRRGVTTVTRGRIRIIYDRRAVESRQWNVYFDGKLVAEQVNMDDAHWALLTSGVTTMPDAVDLLNAAMGCQNARRRLRRQSSGQ</sequence>
<organism evidence="1 2">
    <name type="scientific">Nocardiopsis rhodophaea</name>
    <dbReference type="NCBI Taxonomy" id="280238"/>
    <lineage>
        <taxon>Bacteria</taxon>
        <taxon>Bacillati</taxon>
        <taxon>Actinomycetota</taxon>
        <taxon>Actinomycetes</taxon>
        <taxon>Streptosporangiales</taxon>
        <taxon>Nocardiopsidaceae</taxon>
        <taxon>Nocardiopsis</taxon>
    </lineage>
</organism>
<accession>A0ABN2TR78</accession>
<dbReference type="EMBL" id="BAAAPC010000040">
    <property type="protein sequence ID" value="GAA2017773.1"/>
    <property type="molecule type" value="Genomic_DNA"/>
</dbReference>
<gene>
    <name evidence="1" type="ORF">GCM10009799_52140</name>
</gene>
<evidence type="ECO:0000313" key="2">
    <source>
        <dbReference type="Proteomes" id="UP001501585"/>
    </source>
</evidence>
<dbReference type="Proteomes" id="UP001501585">
    <property type="component" value="Unassembled WGS sequence"/>
</dbReference>
<protein>
    <submittedName>
        <fullName evidence="1">Uncharacterized protein</fullName>
    </submittedName>
</protein>
<keyword evidence="2" id="KW-1185">Reference proteome</keyword>
<evidence type="ECO:0000313" key="1">
    <source>
        <dbReference type="EMBL" id="GAA2017773.1"/>
    </source>
</evidence>
<reference evidence="1 2" key="1">
    <citation type="journal article" date="2019" name="Int. J. Syst. Evol. Microbiol.">
        <title>The Global Catalogue of Microorganisms (GCM) 10K type strain sequencing project: providing services to taxonomists for standard genome sequencing and annotation.</title>
        <authorList>
            <consortium name="The Broad Institute Genomics Platform"/>
            <consortium name="The Broad Institute Genome Sequencing Center for Infectious Disease"/>
            <person name="Wu L."/>
            <person name="Ma J."/>
        </authorList>
    </citation>
    <scope>NUCLEOTIDE SEQUENCE [LARGE SCALE GENOMIC DNA]</scope>
    <source>
        <strain evidence="1 2">JCM 15313</strain>
    </source>
</reference>
<name>A0ABN2TR78_9ACTN</name>
<proteinExistence type="predicted"/>